<evidence type="ECO:0000256" key="6">
    <source>
        <dbReference type="ARBA" id="ARBA00022840"/>
    </source>
</evidence>
<evidence type="ECO:0000256" key="9">
    <source>
        <dbReference type="ARBA" id="ARBA00023136"/>
    </source>
</evidence>
<dbReference type="PROSITE" id="PS00154">
    <property type="entry name" value="ATPASE_E1_E2"/>
    <property type="match status" value="1"/>
</dbReference>
<dbReference type="InterPro" id="IPR023214">
    <property type="entry name" value="HAD_sf"/>
</dbReference>
<dbReference type="SFLD" id="SFLDS00003">
    <property type="entry name" value="Haloacid_Dehalogenase"/>
    <property type="match status" value="1"/>
</dbReference>
<keyword evidence="3" id="KW-1003">Cell membrane</keyword>
<keyword evidence="9 10" id="KW-0472">Membrane</keyword>
<dbReference type="PRINTS" id="PR00119">
    <property type="entry name" value="CATATPASE"/>
</dbReference>
<keyword evidence="8 10" id="KW-1133">Transmembrane helix</keyword>
<dbReference type="SUPFAM" id="SSF81660">
    <property type="entry name" value="Metal cation-transporting ATPase, ATP-binding domain N"/>
    <property type="match status" value="1"/>
</dbReference>
<dbReference type="Gene3D" id="1.20.1110.10">
    <property type="entry name" value="Calcium-transporting ATPase, transmembrane domain"/>
    <property type="match status" value="1"/>
</dbReference>
<reference evidence="13" key="1">
    <citation type="submission" date="2015-03" db="EMBL/GenBank/DDBJ databases">
        <authorList>
            <person name="Urmite Genomes"/>
        </authorList>
    </citation>
    <scope>NUCLEOTIDE SEQUENCE [LARGE SCALE GENOMIC DNA]</scope>
    <source>
        <strain evidence="13">FF10</strain>
    </source>
</reference>
<keyword evidence="7" id="KW-1278">Translocase</keyword>
<sequence>MANREKQVDEVYQYDPQTALTMVGSQLRGLSSEEVLHRQEVYGPNQLDKPAGEPLWLTFLKNFSSLMAILLWIGGFVAFFFTDTPELGIAIWAVNVINGCFSFIQEYRAGKATKALEGMLPLYARVIRDGHEEKILAEQLVPGDIVLIEEGDQISADGRILETANFQVNQSALTGESNPVNKNERAIEASAEQPDLLAMKNMVFAGTSVSKGNAKILVTKIGMSTEFGQIAHLTQDVTQTVSPLQVELNRATKQISIIAISIGLFFLLAAVVFIHEPISKSFVFSLGMIVAFIPEGLLPTVTLSLAMAVQKMAKKNALVKKLASVETLGETTVICSDKTGTLTKNEMTVNHIWMPHQEFVVTGTGYEPVGQILADDRVMDRQSDESLTWLLKGAVLCNNASIQPPHGDQTRYTVLGDPTEACLKVLAQKAGLYLDTIHVEAPRVKELTFDSDRKRMTTIHELKSDFLGSHMVSFTKGAPKEIVDLSSQIYDQGQLKPLTKEMAEQILAANDAYAQDGLRVLALAARDLNNLTGDYSIQSVETDLIFMGLLVMQDPPRDDMEAAVAKCHQAHIRIIMITGDYGLTALSIARKIGIVQGDNPRLVTGQELSQLSDEQLQAILREEVVFARIAPEQKYHIVSNLQKLGHIVAVTGDGVNDAPALKKADIGIAMGIAGTDVAKSSADMILTDDNFASIVHAIEEGRAVYQNIKKFLTYIFNSNTSEAVPSAFFLFSRGIIPLPLTVMQILSIDLGTDMMPALGLGIENTNPDIMQQAPRKRTDKLIDKPLLIKSFIWYGLMESTIAMAAFFYVGFLNGTGFTITPDIYHQAMTMTLGAIIFCQIGMVHNCRTERSSVLNKHFFDNGYINFGIVFEIILFLCLVYVPFFHPLFQTAPLGWQHWIYLILCPIPVLLIEEGRKYWLRQHNKA</sequence>
<dbReference type="NCBIfam" id="TIGR01494">
    <property type="entry name" value="ATPase_P-type"/>
    <property type="match status" value="2"/>
</dbReference>
<dbReference type="GO" id="GO:0016887">
    <property type="term" value="F:ATP hydrolysis activity"/>
    <property type="evidence" value="ECO:0007669"/>
    <property type="project" value="InterPro"/>
</dbReference>
<dbReference type="GO" id="GO:0005886">
    <property type="term" value="C:plasma membrane"/>
    <property type="evidence" value="ECO:0007669"/>
    <property type="project" value="UniProtKB-SubCell"/>
</dbReference>
<feature type="transmembrane region" description="Helical" evidence="10">
    <location>
        <begin position="87"/>
        <end position="104"/>
    </location>
</feature>
<dbReference type="InterPro" id="IPR018303">
    <property type="entry name" value="ATPase_P-typ_P_site"/>
</dbReference>
<dbReference type="Gene3D" id="3.40.1110.10">
    <property type="entry name" value="Calcium-transporting ATPase, cytoplasmic domain N"/>
    <property type="match status" value="1"/>
</dbReference>
<dbReference type="InterPro" id="IPR023299">
    <property type="entry name" value="ATPase_P-typ_cyto_dom_N"/>
</dbReference>
<evidence type="ECO:0000256" key="5">
    <source>
        <dbReference type="ARBA" id="ARBA00022741"/>
    </source>
</evidence>
<comment type="subcellular location">
    <subcellularLocation>
        <location evidence="1">Cell membrane</location>
        <topology evidence="1">Multi-pass membrane protein</topology>
    </subcellularLocation>
</comment>
<keyword evidence="4 10" id="KW-0812">Transmembrane</keyword>
<evidence type="ECO:0000256" key="4">
    <source>
        <dbReference type="ARBA" id="ARBA00022692"/>
    </source>
</evidence>
<feature type="transmembrane region" description="Helical" evidence="10">
    <location>
        <begin position="255"/>
        <end position="275"/>
    </location>
</feature>
<dbReference type="InterPro" id="IPR036412">
    <property type="entry name" value="HAD-like_sf"/>
</dbReference>
<dbReference type="PRINTS" id="PR00120">
    <property type="entry name" value="HATPASE"/>
</dbReference>
<dbReference type="InterPro" id="IPR059000">
    <property type="entry name" value="ATPase_P-type_domA"/>
</dbReference>
<dbReference type="Pfam" id="PF13246">
    <property type="entry name" value="Cation_ATPase"/>
    <property type="match status" value="1"/>
</dbReference>
<organism evidence="12 13">
    <name type="scientific">Streptococcus varani</name>
    <dbReference type="NCBI Taxonomy" id="1608583"/>
    <lineage>
        <taxon>Bacteria</taxon>
        <taxon>Bacillati</taxon>
        <taxon>Bacillota</taxon>
        <taxon>Bacilli</taxon>
        <taxon>Lactobacillales</taxon>
        <taxon>Streptococcaceae</taxon>
        <taxon>Streptococcus</taxon>
    </lineage>
</organism>
<dbReference type="Pfam" id="PF00122">
    <property type="entry name" value="E1-E2_ATPase"/>
    <property type="match status" value="1"/>
</dbReference>
<dbReference type="Proteomes" id="UP000198604">
    <property type="component" value="Unassembled WGS sequence"/>
</dbReference>
<dbReference type="EMBL" id="CTEN01000001">
    <property type="protein sequence ID" value="CQR24132.1"/>
    <property type="molecule type" value="Genomic_DNA"/>
</dbReference>
<evidence type="ECO:0000256" key="1">
    <source>
        <dbReference type="ARBA" id="ARBA00004651"/>
    </source>
</evidence>
<feature type="transmembrane region" description="Helical" evidence="10">
    <location>
        <begin position="791"/>
        <end position="811"/>
    </location>
</feature>
<dbReference type="SUPFAM" id="SSF56784">
    <property type="entry name" value="HAD-like"/>
    <property type="match status" value="1"/>
</dbReference>
<dbReference type="SFLD" id="SFLDF00027">
    <property type="entry name" value="p-type_atpase"/>
    <property type="match status" value="1"/>
</dbReference>
<evidence type="ECO:0000259" key="11">
    <source>
        <dbReference type="SMART" id="SM00831"/>
    </source>
</evidence>
<dbReference type="Gene3D" id="3.40.50.1000">
    <property type="entry name" value="HAD superfamily/HAD-like"/>
    <property type="match status" value="1"/>
</dbReference>
<dbReference type="InterPro" id="IPR023298">
    <property type="entry name" value="ATPase_P-typ_TM_dom_sf"/>
</dbReference>
<dbReference type="InterPro" id="IPR044492">
    <property type="entry name" value="P_typ_ATPase_HD_dom"/>
</dbReference>
<feature type="domain" description="Cation-transporting P-type ATPase N-terminal" evidence="11">
    <location>
        <begin position="10"/>
        <end position="83"/>
    </location>
</feature>
<feature type="transmembrane region" description="Helical" evidence="10">
    <location>
        <begin position="863"/>
        <end position="883"/>
    </location>
</feature>
<feature type="transmembrane region" description="Helical" evidence="10">
    <location>
        <begin position="823"/>
        <end position="843"/>
    </location>
</feature>
<dbReference type="SMART" id="SM00831">
    <property type="entry name" value="Cation_ATPase_N"/>
    <property type="match status" value="1"/>
</dbReference>
<dbReference type="InterPro" id="IPR050510">
    <property type="entry name" value="Cation_transp_ATPase_P-type"/>
</dbReference>
<keyword evidence="5" id="KW-0547">Nucleotide-binding</keyword>
<gene>
    <name evidence="12" type="primary">pacL_1</name>
    <name evidence="12" type="ORF">BN1356_00495</name>
</gene>
<dbReference type="PANTHER" id="PTHR43294">
    <property type="entry name" value="SODIUM/POTASSIUM-TRANSPORTING ATPASE SUBUNIT ALPHA"/>
    <property type="match status" value="1"/>
</dbReference>
<keyword evidence="13" id="KW-1185">Reference proteome</keyword>
<dbReference type="FunFam" id="3.40.50.1000:FF:000028">
    <property type="entry name" value="Calcium-transporting P-type ATPase, putative"/>
    <property type="match status" value="1"/>
</dbReference>
<protein>
    <submittedName>
        <fullName evidence="12">Cation-transporting P-type ATPase</fullName>
    </submittedName>
</protein>
<feature type="transmembrane region" description="Helical" evidence="10">
    <location>
        <begin position="63"/>
        <end position="81"/>
    </location>
</feature>
<evidence type="ECO:0000313" key="13">
    <source>
        <dbReference type="Proteomes" id="UP000198604"/>
    </source>
</evidence>
<feature type="transmembrane region" description="Helical" evidence="10">
    <location>
        <begin position="895"/>
        <end position="911"/>
    </location>
</feature>
<dbReference type="Pfam" id="PF08282">
    <property type="entry name" value="Hydrolase_3"/>
    <property type="match status" value="1"/>
</dbReference>
<evidence type="ECO:0000256" key="3">
    <source>
        <dbReference type="ARBA" id="ARBA00022475"/>
    </source>
</evidence>
<accession>A0A0E4H6Z2</accession>
<dbReference type="SUPFAM" id="SSF81665">
    <property type="entry name" value="Calcium ATPase, transmembrane domain M"/>
    <property type="match status" value="1"/>
</dbReference>
<feature type="transmembrane region" description="Helical" evidence="10">
    <location>
        <begin position="281"/>
        <end position="306"/>
    </location>
</feature>
<dbReference type="Pfam" id="PF00690">
    <property type="entry name" value="Cation_ATPase_N"/>
    <property type="match status" value="1"/>
</dbReference>
<dbReference type="InterPro" id="IPR004014">
    <property type="entry name" value="ATPase_P-typ_cation-transptr_N"/>
</dbReference>
<dbReference type="Gene3D" id="2.70.150.10">
    <property type="entry name" value="Calcium-transporting ATPase, cytoplasmic transduction domain A"/>
    <property type="match status" value="1"/>
</dbReference>
<dbReference type="Pfam" id="PF00689">
    <property type="entry name" value="Cation_ATPase_C"/>
    <property type="match status" value="1"/>
</dbReference>
<comment type="similarity">
    <text evidence="2">Belongs to the cation transport ATPase (P-type) (TC 3.A.3) family. Type IIA subfamily.</text>
</comment>
<dbReference type="SFLD" id="SFLDG00002">
    <property type="entry name" value="C1.7:_P-type_atpase_like"/>
    <property type="match status" value="1"/>
</dbReference>
<dbReference type="InterPro" id="IPR006068">
    <property type="entry name" value="ATPase_P-typ_cation-transptr_C"/>
</dbReference>
<dbReference type="STRING" id="1608583.BN1356_00495"/>
<evidence type="ECO:0000256" key="7">
    <source>
        <dbReference type="ARBA" id="ARBA00022967"/>
    </source>
</evidence>
<name>A0A0E4H6Z2_9STRE</name>
<dbReference type="PANTHER" id="PTHR43294:SF21">
    <property type="entry name" value="CATION TRANSPORTING ATPASE"/>
    <property type="match status" value="1"/>
</dbReference>
<dbReference type="AlphaFoldDB" id="A0A0E4H6Z2"/>
<dbReference type="InterPro" id="IPR001757">
    <property type="entry name" value="P_typ_ATPase"/>
</dbReference>
<evidence type="ECO:0000313" key="12">
    <source>
        <dbReference type="EMBL" id="CQR24132.1"/>
    </source>
</evidence>
<dbReference type="InterPro" id="IPR008250">
    <property type="entry name" value="ATPase_P-typ_transduc_dom_A_sf"/>
</dbReference>
<dbReference type="GO" id="GO:0005524">
    <property type="term" value="F:ATP binding"/>
    <property type="evidence" value="ECO:0007669"/>
    <property type="project" value="UniProtKB-KW"/>
</dbReference>
<evidence type="ECO:0000256" key="10">
    <source>
        <dbReference type="SAM" id="Phobius"/>
    </source>
</evidence>
<evidence type="ECO:0000256" key="8">
    <source>
        <dbReference type="ARBA" id="ARBA00022989"/>
    </source>
</evidence>
<keyword evidence="6" id="KW-0067">ATP-binding</keyword>
<dbReference type="SUPFAM" id="SSF81653">
    <property type="entry name" value="Calcium ATPase, transduction domain A"/>
    <property type="match status" value="1"/>
</dbReference>
<evidence type="ECO:0000256" key="2">
    <source>
        <dbReference type="ARBA" id="ARBA00005675"/>
    </source>
</evidence>
<proteinExistence type="inferred from homology"/>